<gene>
    <name evidence="1" type="ORF">DSCOOX_64590</name>
</gene>
<organism evidence="1 2">
    <name type="scientific">Desulfosarcina ovata subsp. ovata</name>
    <dbReference type="NCBI Taxonomy" id="2752305"/>
    <lineage>
        <taxon>Bacteria</taxon>
        <taxon>Pseudomonadati</taxon>
        <taxon>Thermodesulfobacteriota</taxon>
        <taxon>Desulfobacteria</taxon>
        <taxon>Desulfobacterales</taxon>
        <taxon>Desulfosarcinaceae</taxon>
        <taxon>Desulfosarcina</taxon>
    </lineage>
</organism>
<evidence type="ECO:0000313" key="1">
    <source>
        <dbReference type="EMBL" id="BBO93279.1"/>
    </source>
</evidence>
<evidence type="ECO:0000313" key="2">
    <source>
        <dbReference type="Proteomes" id="UP000422108"/>
    </source>
</evidence>
<dbReference type="AlphaFoldDB" id="A0A5K8AL64"/>
<reference evidence="1 2" key="1">
    <citation type="submission" date="2019-11" db="EMBL/GenBank/DDBJ databases">
        <title>Comparative genomics of hydrocarbon-degrading Desulfosarcina strains.</title>
        <authorList>
            <person name="Watanabe M."/>
            <person name="Kojima H."/>
            <person name="Fukui M."/>
        </authorList>
    </citation>
    <scope>NUCLEOTIDE SEQUENCE [LARGE SCALE GENOMIC DNA]</scope>
    <source>
        <strain evidence="2">oXyS1</strain>
    </source>
</reference>
<keyword evidence="2" id="KW-1185">Reference proteome</keyword>
<name>A0A5K8AL64_9BACT</name>
<dbReference type="EMBL" id="AP021879">
    <property type="protein sequence ID" value="BBO93279.1"/>
    <property type="molecule type" value="Genomic_DNA"/>
</dbReference>
<sequence length="49" mass="5896">MEMTAHPRLIMNSFLVRRILNGPYRVGPEPIRWYQGVPLWVWSGRMRAR</sequence>
<dbReference type="Proteomes" id="UP000422108">
    <property type="component" value="Chromosome"/>
</dbReference>
<protein>
    <submittedName>
        <fullName evidence="1">Uncharacterized protein</fullName>
    </submittedName>
</protein>
<proteinExistence type="predicted"/>
<accession>A0A5K8AL64</accession>